<dbReference type="STRING" id="1071679.BG57_19410"/>
<accession>A0A069NJJ7</accession>
<evidence type="ECO:0000313" key="2">
    <source>
        <dbReference type="Proteomes" id="UP000027439"/>
    </source>
</evidence>
<evidence type="ECO:0000313" key="1">
    <source>
        <dbReference type="EMBL" id="KDR28580.1"/>
    </source>
</evidence>
<name>A0A069NJJ7_9BURK</name>
<dbReference type="Proteomes" id="UP000027439">
    <property type="component" value="Unassembled WGS sequence"/>
</dbReference>
<dbReference type="AlphaFoldDB" id="A0A069NJJ7"/>
<protein>
    <submittedName>
        <fullName evidence="1">Uncharacterized protein</fullName>
    </submittedName>
</protein>
<gene>
    <name evidence="1" type="ORF">BG57_19410</name>
</gene>
<organism evidence="1 2">
    <name type="scientific">Caballeronia grimmiae</name>
    <dbReference type="NCBI Taxonomy" id="1071679"/>
    <lineage>
        <taxon>Bacteria</taxon>
        <taxon>Pseudomonadati</taxon>
        <taxon>Pseudomonadota</taxon>
        <taxon>Betaproteobacteria</taxon>
        <taxon>Burkholderiales</taxon>
        <taxon>Burkholderiaceae</taxon>
        <taxon>Caballeronia</taxon>
    </lineage>
</organism>
<comment type="caution">
    <text evidence="1">The sequence shown here is derived from an EMBL/GenBank/DDBJ whole genome shotgun (WGS) entry which is preliminary data.</text>
</comment>
<proteinExistence type="predicted"/>
<dbReference type="EMBL" id="JFHE01000035">
    <property type="protein sequence ID" value="KDR28580.1"/>
    <property type="molecule type" value="Genomic_DNA"/>
</dbReference>
<reference evidence="1 2" key="1">
    <citation type="submission" date="2014-03" db="EMBL/GenBank/DDBJ databases">
        <title>Draft Genome Sequences of Four Burkholderia Strains.</title>
        <authorList>
            <person name="Liu X.Y."/>
            <person name="Li C.X."/>
            <person name="Xu J.H."/>
        </authorList>
    </citation>
    <scope>NUCLEOTIDE SEQUENCE [LARGE SCALE GENOMIC DNA]</scope>
    <source>
        <strain evidence="1 2">R27</strain>
    </source>
</reference>
<sequence>MGMLLACVGAGVAIAIPLCLLGHRRRARRDALPEPRLERVVSETRLVRAEGGASSQPDGNPR</sequence>